<dbReference type="Gene3D" id="3.40.50.300">
    <property type="entry name" value="P-loop containing nucleotide triphosphate hydrolases"/>
    <property type="match status" value="1"/>
</dbReference>
<keyword evidence="3" id="KW-1185">Reference proteome</keyword>
<evidence type="ECO:0000313" key="2">
    <source>
        <dbReference type="EMBL" id="OCT48422.1"/>
    </source>
</evidence>
<dbReference type="Pfam" id="PF00004">
    <property type="entry name" value="AAA"/>
    <property type="match status" value="1"/>
</dbReference>
<evidence type="ECO:0000313" key="3">
    <source>
        <dbReference type="Proteomes" id="UP000094526"/>
    </source>
</evidence>
<dbReference type="InterPro" id="IPR027417">
    <property type="entry name" value="P-loop_NTPase"/>
</dbReference>
<dbReference type="Proteomes" id="UP000094526">
    <property type="component" value="Unassembled WGS sequence"/>
</dbReference>
<dbReference type="InterPro" id="IPR003959">
    <property type="entry name" value="ATPase_AAA_core"/>
</dbReference>
<organism evidence="2 3">
    <name type="scientific">Cladophialophora carrionii</name>
    <dbReference type="NCBI Taxonomy" id="86049"/>
    <lineage>
        <taxon>Eukaryota</taxon>
        <taxon>Fungi</taxon>
        <taxon>Dikarya</taxon>
        <taxon>Ascomycota</taxon>
        <taxon>Pezizomycotina</taxon>
        <taxon>Eurotiomycetes</taxon>
        <taxon>Chaetothyriomycetidae</taxon>
        <taxon>Chaetothyriales</taxon>
        <taxon>Herpotrichiellaceae</taxon>
        <taxon>Cladophialophora</taxon>
    </lineage>
</organism>
<protein>
    <recommendedName>
        <fullName evidence="1">ATPase AAA-type core domain-containing protein</fullName>
    </recommendedName>
</protein>
<reference evidence="3" key="1">
    <citation type="submission" date="2015-07" db="EMBL/GenBank/DDBJ databases">
        <authorList>
            <person name="Teixeira M.M."/>
            <person name="Souza R.C."/>
            <person name="Almeida L.G."/>
            <person name="Vicente V.A."/>
            <person name="de Hoog S."/>
            <person name="Bocca A.L."/>
            <person name="de Almeida S.R."/>
            <person name="Vasconcelos A.T."/>
            <person name="Felipe M.S."/>
        </authorList>
    </citation>
    <scope>NUCLEOTIDE SEQUENCE [LARGE SCALE GENOMIC DNA]</scope>
    <source>
        <strain evidence="3">KSF</strain>
    </source>
</reference>
<dbReference type="PANTHER" id="PTHR46411:SF3">
    <property type="entry name" value="AAA+ ATPASE DOMAIN-CONTAINING PROTEIN"/>
    <property type="match status" value="1"/>
</dbReference>
<dbReference type="EMBL" id="LGRB01000012">
    <property type="protein sequence ID" value="OCT48422.1"/>
    <property type="molecule type" value="Genomic_DNA"/>
</dbReference>
<proteinExistence type="predicted"/>
<feature type="domain" description="ATPase AAA-type core" evidence="1">
    <location>
        <begin position="2"/>
        <end position="72"/>
    </location>
</feature>
<accession>A0A1C1CIZ6</accession>
<dbReference type="VEuPathDB" id="FungiDB:CLCR_04453"/>
<gene>
    <name evidence="2" type="ORF">CLCR_04453</name>
</gene>
<evidence type="ECO:0000259" key="1">
    <source>
        <dbReference type="Pfam" id="PF00004"/>
    </source>
</evidence>
<comment type="caution">
    <text evidence="2">The sequence shown here is derived from an EMBL/GenBank/DDBJ whole genome shotgun (WGS) entry which is preliminary data.</text>
</comment>
<sequence>MLPSGRPGVGKTLTGESVAEDMRVPVYQVRTSAGDLGTDPSSIELSLNLVMDRASRWNAILPLDEADVFFGEALVE</sequence>
<dbReference type="GO" id="GO:0005524">
    <property type="term" value="F:ATP binding"/>
    <property type="evidence" value="ECO:0007669"/>
    <property type="project" value="InterPro"/>
</dbReference>
<dbReference type="OrthoDB" id="10042665at2759"/>
<dbReference type="STRING" id="86049.A0A1C1CIZ6"/>
<dbReference type="GO" id="GO:0016887">
    <property type="term" value="F:ATP hydrolysis activity"/>
    <property type="evidence" value="ECO:0007669"/>
    <property type="project" value="InterPro"/>
</dbReference>
<dbReference type="AlphaFoldDB" id="A0A1C1CIZ6"/>
<dbReference type="VEuPathDB" id="FungiDB:G647_08552"/>
<dbReference type="SUPFAM" id="SSF52540">
    <property type="entry name" value="P-loop containing nucleoside triphosphate hydrolases"/>
    <property type="match status" value="1"/>
</dbReference>
<dbReference type="PANTHER" id="PTHR46411">
    <property type="entry name" value="FAMILY ATPASE, PUTATIVE-RELATED"/>
    <property type="match status" value="1"/>
</dbReference>
<name>A0A1C1CIZ6_9EURO</name>